<protein>
    <submittedName>
        <fullName evidence="7">RimK family alpha-L-glutamate ligase</fullName>
    </submittedName>
</protein>
<evidence type="ECO:0000256" key="3">
    <source>
        <dbReference type="ARBA" id="ARBA00022840"/>
    </source>
</evidence>
<dbReference type="InterPro" id="IPR011761">
    <property type="entry name" value="ATP-grasp"/>
</dbReference>
<evidence type="ECO:0000256" key="5">
    <source>
        <dbReference type="PROSITE-ProRule" id="PRU00409"/>
    </source>
</evidence>
<dbReference type="EMBL" id="JAPFCC010000001">
    <property type="protein sequence ID" value="MCW7551935.1"/>
    <property type="molecule type" value="Genomic_DNA"/>
</dbReference>
<keyword evidence="7" id="KW-0436">Ligase</keyword>
<evidence type="ECO:0000256" key="1">
    <source>
        <dbReference type="ARBA" id="ARBA00022723"/>
    </source>
</evidence>
<accession>A0ABT3MRE8</accession>
<keyword evidence="1" id="KW-0479">Metal-binding</keyword>
<dbReference type="Proteomes" id="UP001209854">
    <property type="component" value="Unassembled WGS sequence"/>
</dbReference>
<dbReference type="InterPro" id="IPR013815">
    <property type="entry name" value="ATP_grasp_subdomain_1"/>
</dbReference>
<dbReference type="SUPFAM" id="SSF56059">
    <property type="entry name" value="Glutathione synthetase ATP-binding domain-like"/>
    <property type="match status" value="1"/>
</dbReference>
<evidence type="ECO:0000256" key="2">
    <source>
        <dbReference type="ARBA" id="ARBA00022741"/>
    </source>
</evidence>
<dbReference type="PANTHER" id="PTHR21621">
    <property type="entry name" value="RIBOSOMAL PROTEIN S6 MODIFICATION PROTEIN"/>
    <property type="match status" value="1"/>
</dbReference>
<evidence type="ECO:0000313" key="7">
    <source>
        <dbReference type="EMBL" id="MCW7551935.1"/>
    </source>
</evidence>
<keyword evidence="4" id="KW-0464">Manganese</keyword>
<dbReference type="PROSITE" id="PS50975">
    <property type="entry name" value="ATP_GRASP"/>
    <property type="match status" value="1"/>
</dbReference>
<keyword evidence="2 5" id="KW-0547">Nucleotide-binding</keyword>
<dbReference type="GO" id="GO:0016874">
    <property type="term" value="F:ligase activity"/>
    <property type="evidence" value="ECO:0007669"/>
    <property type="project" value="UniProtKB-KW"/>
</dbReference>
<dbReference type="Gene3D" id="3.30.1490.20">
    <property type="entry name" value="ATP-grasp fold, A domain"/>
    <property type="match status" value="1"/>
</dbReference>
<sequence length="292" mass="32419">MVTTKLDFAAQSIQRIREEAKHLGIEVDFVKPSDLQFQVKEGTLYFGNNELSRDLPDVFYCKTGSSTVTSHTLSCMQALELFSDTRVLNSYRCFEKSMDKFTTYLFLQKNGVPTPATVLLNGQVDSSRIADELGWPLVFKETRSARGQSVVFVDNQHQLDELIGLYNSVSREGARALVQRCCTKSLGKDIRVFVLGGKAFTAVERDAGGKSRRANISLGASVRAIDIDSQMSKIVEQTCQALDFSLGGVDLLYGDEGYEVSEVNLAARFDRIEKPTGHNLARETLLFLSQST</sequence>
<keyword evidence="8" id="KW-1185">Reference proteome</keyword>
<gene>
    <name evidence="7" type="ORF">NX722_04630</name>
</gene>
<dbReference type="PANTHER" id="PTHR21621:SF2">
    <property type="entry name" value="COENZYME GAMMA-F420-2:ALPHA-L-GLUTAMATE LIGASE"/>
    <property type="match status" value="1"/>
</dbReference>
<evidence type="ECO:0000313" key="8">
    <source>
        <dbReference type="Proteomes" id="UP001209854"/>
    </source>
</evidence>
<evidence type="ECO:0000256" key="4">
    <source>
        <dbReference type="ARBA" id="ARBA00023211"/>
    </source>
</evidence>
<dbReference type="InterPro" id="IPR004666">
    <property type="entry name" value="Rp_bS6_RimK/Lys_biosynth_LsyX"/>
</dbReference>
<dbReference type="Gene3D" id="3.40.50.20">
    <property type="match status" value="1"/>
</dbReference>
<dbReference type="NCBIfam" id="TIGR00768">
    <property type="entry name" value="rimK_fam"/>
    <property type="match status" value="1"/>
</dbReference>
<name>A0ABT3MRE8_9GAMM</name>
<keyword evidence="3 5" id="KW-0067">ATP-binding</keyword>
<dbReference type="InterPro" id="IPR013651">
    <property type="entry name" value="ATP-grasp_RimK-type"/>
</dbReference>
<feature type="domain" description="ATP-grasp" evidence="6">
    <location>
        <begin position="104"/>
        <end position="289"/>
    </location>
</feature>
<reference evidence="7 8" key="1">
    <citation type="submission" date="2022-10" db="EMBL/GenBank/DDBJ databases">
        <title>High-quality genome sequences of two octocoral-associated bacteria, Endozoicomonas euniceicola EF212 and Endozoicomonas gorgoniicola PS125.</title>
        <authorList>
            <person name="Chiou Y.-J."/>
            <person name="Chen Y.-H."/>
        </authorList>
    </citation>
    <scope>NUCLEOTIDE SEQUENCE [LARGE SCALE GENOMIC DNA]</scope>
    <source>
        <strain evidence="7 8">PS125</strain>
    </source>
</reference>
<dbReference type="RefSeq" id="WP_262566928.1">
    <property type="nucleotide sequence ID" value="NZ_JAPFCC010000001.1"/>
</dbReference>
<organism evidence="7 8">
    <name type="scientific">Endozoicomonas gorgoniicola</name>
    <dbReference type="NCBI Taxonomy" id="1234144"/>
    <lineage>
        <taxon>Bacteria</taxon>
        <taxon>Pseudomonadati</taxon>
        <taxon>Pseudomonadota</taxon>
        <taxon>Gammaproteobacteria</taxon>
        <taxon>Oceanospirillales</taxon>
        <taxon>Endozoicomonadaceae</taxon>
        <taxon>Endozoicomonas</taxon>
    </lineage>
</organism>
<proteinExistence type="predicted"/>
<comment type="caution">
    <text evidence="7">The sequence shown here is derived from an EMBL/GenBank/DDBJ whole genome shotgun (WGS) entry which is preliminary data.</text>
</comment>
<evidence type="ECO:0000259" key="6">
    <source>
        <dbReference type="PROSITE" id="PS50975"/>
    </source>
</evidence>
<dbReference type="Gene3D" id="3.30.470.20">
    <property type="entry name" value="ATP-grasp fold, B domain"/>
    <property type="match status" value="1"/>
</dbReference>
<dbReference type="Pfam" id="PF08443">
    <property type="entry name" value="RimK"/>
    <property type="match status" value="1"/>
</dbReference>